<keyword evidence="2" id="KW-1185">Reference proteome</keyword>
<sequence length="176" mass="19226">MRRNIFTFLALGAEETTADGNDTDGAASLVHGPERVPDVLGCGAAQGVRKLAVREPEADRIFGRAGGSLPVSIGRIGGCGSRLEYIYVTPKVLLFKNHLQLASVDDRVILILANFKLGGLEWLHVVENVVSVVERRLLDESSSLKGAMRTHLECPSIASLHLSLRMAAHMELRWTW</sequence>
<evidence type="ECO:0000313" key="1">
    <source>
        <dbReference type="EMBL" id="KZV82303.1"/>
    </source>
</evidence>
<evidence type="ECO:0000313" key="2">
    <source>
        <dbReference type="Proteomes" id="UP000077266"/>
    </source>
</evidence>
<dbReference type="AlphaFoldDB" id="A0A165CE44"/>
<dbReference type="InParanoid" id="A0A165CE44"/>
<reference evidence="1 2" key="1">
    <citation type="journal article" date="2016" name="Mol. Biol. Evol.">
        <title>Comparative Genomics of Early-Diverging Mushroom-Forming Fungi Provides Insights into the Origins of Lignocellulose Decay Capabilities.</title>
        <authorList>
            <person name="Nagy L.G."/>
            <person name="Riley R."/>
            <person name="Tritt A."/>
            <person name="Adam C."/>
            <person name="Daum C."/>
            <person name="Floudas D."/>
            <person name="Sun H."/>
            <person name="Yadav J.S."/>
            <person name="Pangilinan J."/>
            <person name="Larsson K.H."/>
            <person name="Matsuura K."/>
            <person name="Barry K."/>
            <person name="Labutti K."/>
            <person name="Kuo R."/>
            <person name="Ohm R.A."/>
            <person name="Bhattacharya S.S."/>
            <person name="Shirouzu T."/>
            <person name="Yoshinaga Y."/>
            <person name="Martin F.M."/>
            <person name="Grigoriev I.V."/>
            <person name="Hibbett D.S."/>
        </authorList>
    </citation>
    <scope>NUCLEOTIDE SEQUENCE [LARGE SCALE GENOMIC DNA]</scope>
    <source>
        <strain evidence="1 2">HHB12029</strain>
    </source>
</reference>
<proteinExistence type="predicted"/>
<organism evidence="1 2">
    <name type="scientific">Exidia glandulosa HHB12029</name>
    <dbReference type="NCBI Taxonomy" id="1314781"/>
    <lineage>
        <taxon>Eukaryota</taxon>
        <taxon>Fungi</taxon>
        <taxon>Dikarya</taxon>
        <taxon>Basidiomycota</taxon>
        <taxon>Agaricomycotina</taxon>
        <taxon>Agaricomycetes</taxon>
        <taxon>Auriculariales</taxon>
        <taxon>Exidiaceae</taxon>
        <taxon>Exidia</taxon>
    </lineage>
</organism>
<name>A0A165CE44_EXIGL</name>
<protein>
    <submittedName>
        <fullName evidence="1">Uncharacterized protein</fullName>
    </submittedName>
</protein>
<dbReference type="EMBL" id="KV426332">
    <property type="protein sequence ID" value="KZV82303.1"/>
    <property type="molecule type" value="Genomic_DNA"/>
</dbReference>
<gene>
    <name evidence="1" type="ORF">EXIGLDRAFT_778731</name>
</gene>
<dbReference type="Proteomes" id="UP000077266">
    <property type="component" value="Unassembled WGS sequence"/>
</dbReference>
<accession>A0A165CE44</accession>